<organism evidence="6 7">
    <name type="scientific">Penicillium cosmopolitanum</name>
    <dbReference type="NCBI Taxonomy" id="1131564"/>
    <lineage>
        <taxon>Eukaryota</taxon>
        <taxon>Fungi</taxon>
        <taxon>Dikarya</taxon>
        <taxon>Ascomycota</taxon>
        <taxon>Pezizomycotina</taxon>
        <taxon>Eurotiomycetes</taxon>
        <taxon>Eurotiomycetidae</taxon>
        <taxon>Eurotiales</taxon>
        <taxon>Aspergillaceae</taxon>
        <taxon>Penicillium</taxon>
    </lineage>
</organism>
<comment type="caution">
    <text evidence="4">Lacks conserved residue(s) required for the propagation of feature annotation.</text>
</comment>
<keyword evidence="1 4" id="KW-0378">Hydrolase</keyword>
<dbReference type="GO" id="GO:0016042">
    <property type="term" value="P:lipid catabolic process"/>
    <property type="evidence" value="ECO:0007669"/>
    <property type="project" value="UniProtKB-UniRule"/>
</dbReference>
<name>A0A9W9W6R5_9EURO</name>
<keyword evidence="2 4" id="KW-0442">Lipid degradation</keyword>
<gene>
    <name evidence="6" type="ORF">N7509_004395</name>
</gene>
<evidence type="ECO:0000313" key="7">
    <source>
        <dbReference type="Proteomes" id="UP001147747"/>
    </source>
</evidence>
<dbReference type="Pfam" id="PF01734">
    <property type="entry name" value="Patatin"/>
    <property type="match status" value="1"/>
</dbReference>
<dbReference type="PANTHER" id="PTHR24185">
    <property type="entry name" value="CALCIUM-INDEPENDENT PHOSPHOLIPASE A2-GAMMA"/>
    <property type="match status" value="1"/>
</dbReference>
<feature type="active site" description="Nucleophile" evidence="4">
    <location>
        <position position="27"/>
    </location>
</feature>
<dbReference type="InterPro" id="IPR002641">
    <property type="entry name" value="PNPLA_dom"/>
</dbReference>
<dbReference type="SUPFAM" id="SSF52151">
    <property type="entry name" value="FabD/lysophospholipase-like"/>
    <property type="match status" value="1"/>
</dbReference>
<dbReference type="GO" id="GO:0046486">
    <property type="term" value="P:glycerolipid metabolic process"/>
    <property type="evidence" value="ECO:0007669"/>
    <property type="project" value="UniProtKB-ARBA"/>
</dbReference>
<dbReference type="InterPro" id="IPR016035">
    <property type="entry name" value="Acyl_Trfase/lysoPLipase"/>
</dbReference>
<keyword evidence="7" id="KW-1185">Reference proteome</keyword>
<accession>A0A9W9W6R5</accession>
<dbReference type="PROSITE" id="PS51635">
    <property type="entry name" value="PNPLA"/>
    <property type="match status" value="1"/>
</dbReference>
<dbReference type="Gene3D" id="3.40.1090.10">
    <property type="entry name" value="Cytosolic phospholipase A2 catalytic domain"/>
    <property type="match status" value="1"/>
</dbReference>
<sequence length="157" mass="17161">MEQLNAERVGMEPLKPCDVFDLIRGTSTGGLIAIMLGRLEMDIDECLKAYNHLMTFIFSEKINNLPVGWSGNIQAQYDSRRLKSAIEDVIIQAGASLNDLMKDGITRKCRAFVLCEAALATAAGTGFFEPVMIDDQQYVDGAFSANNPIEEVEGGGH</sequence>
<dbReference type="EMBL" id="JAPZBU010000005">
    <property type="protein sequence ID" value="KAJ5404524.1"/>
    <property type="molecule type" value="Genomic_DNA"/>
</dbReference>
<dbReference type="RefSeq" id="XP_056491766.1">
    <property type="nucleotide sequence ID" value="XM_056629032.1"/>
</dbReference>
<evidence type="ECO:0000256" key="3">
    <source>
        <dbReference type="ARBA" id="ARBA00023098"/>
    </source>
</evidence>
<dbReference type="GeneID" id="81368012"/>
<dbReference type="OrthoDB" id="1658288at2759"/>
<evidence type="ECO:0000256" key="4">
    <source>
        <dbReference type="PROSITE-ProRule" id="PRU01161"/>
    </source>
</evidence>
<protein>
    <submittedName>
        <fullName evidence="6">Patatin/Phospholipase A2-related protein</fullName>
    </submittedName>
</protein>
<evidence type="ECO:0000313" key="6">
    <source>
        <dbReference type="EMBL" id="KAJ5404524.1"/>
    </source>
</evidence>
<reference evidence="6" key="1">
    <citation type="submission" date="2022-12" db="EMBL/GenBank/DDBJ databases">
        <authorList>
            <person name="Petersen C."/>
        </authorList>
    </citation>
    <scope>NUCLEOTIDE SEQUENCE</scope>
    <source>
        <strain evidence="6">IBT 29677</strain>
    </source>
</reference>
<dbReference type="GO" id="GO:0047499">
    <property type="term" value="F:calcium-independent phospholipase A2 activity"/>
    <property type="evidence" value="ECO:0007669"/>
    <property type="project" value="TreeGrafter"/>
</dbReference>
<dbReference type="GO" id="GO:0016020">
    <property type="term" value="C:membrane"/>
    <property type="evidence" value="ECO:0007669"/>
    <property type="project" value="TreeGrafter"/>
</dbReference>
<feature type="short sequence motif" description="DGA/G" evidence="4">
    <location>
        <begin position="140"/>
        <end position="142"/>
    </location>
</feature>
<dbReference type="GO" id="GO:0019369">
    <property type="term" value="P:arachidonate metabolic process"/>
    <property type="evidence" value="ECO:0007669"/>
    <property type="project" value="TreeGrafter"/>
</dbReference>
<reference evidence="6" key="2">
    <citation type="journal article" date="2023" name="IMA Fungus">
        <title>Comparative genomic study of the Penicillium genus elucidates a diverse pangenome and 15 lateral gene transfer events.</title>
        <authorList>
            <person name="Petersen C."/>
            <person name="Sorensen T."/>
            <person name="Nielsen M.R."/>
            <person name="Sondergaard T.E."/>
            <person name="Sorensen J.L."/>
            <person name="Fitzpatrick D.A."/>
            <person name="Frisvad J.C."/>
            <person name="Nielsen K.L."/>
        </authorList>
    </citation>
    <scope>NUCLEOTIDE SEQUENCE</scope>
    <source>
        <strain evidence="6">IBT 29677</strain>
    </source>
</reference>
<evidence type="ECO:0000256" key="2">
    <source>
        <dbReference type="ARBA" id="ARBA00022963"/>
    </source>
</evidence>
<feature type="domain" description="PNPLA" evidence="5">
    <location>
        <begin position="1"/>
        <end position="153"/>
    </location>
</feature>
<comment type="caution">
    <text evidence="6">The sequence shown here is derived from an EMBL/GenBank/DDBJ whole genome shotgun (WGS) entry which is preliminary data.</text>
</comment>
<evidence type="ECO:0000256" key="1">
    <source>
        <dbReference type="ARBA" id="ARBA00022801"/>
    </source>
</evidence>
<keyword evidence="3 4" id="KW-0443">Lipid metabolism</keyword>
<proteinExistence type="predicted"/>
<dbReference type="Proteomes" id="UP001147747">
    <property type="component" value="Unassembled WGS sequence"/>
</dbReference>
<feature type="active site" description="Proton acceptor" evidence="4">
    <location>
        <position position="140"/>
    </location>
</feature>
<evidence type="ECO:0000259" key="5">
    <source>
        <dbReference type="PROSITE" id="PS51635"/>
    </source>
</evidence>
<feature type="short sequence motif" description="GXSXG" evidence="4">
    <location>
        <begin position="25"/>
        <end position="29"/>
    </location>
</feature>
<dbReference type="PANTHER" id="PTHR24185:SF1">
    <property type="entry name" value="CALCIUM-INDEPENDENT PHOSPHOLIPASE A2-GAMMA"/>
    <property type="match status" value="1"/>
</dbReference>
<dbReference type="AlphaFoldDB" id="A0A9W9W6R5"/>